<keyword evidence="2" id="KW-1185">Reference proteome</keyword>
<feature type="non-terminal residue" evidence="1">
    <location>
        <position position="1"/>
    </location>
</feature>
<evidence type="ECO:0000313" key="1">
    <source>
        <dbReference type="EMBL" id="GMT36730.1"/>
    </source>
</evidence>
<evidence type="ECO:0000313" key="2">
    <source>
        <dbReference type="Proteomes" id="UP001432322"/>
    </source>
</evidence>
<accession>A0AAV5X1E5</accession>
<protein>
    <submittedName>
        <fullName evidence="1">Uncharacterized protein</fullName>
    </submittedName>
</protein>
<reference evidence="1" key="1">
    <citation type="submission" date="2023-10" db="EMBL/GenBank/DDBJ databases">
        <title>Genome assembly of Pristionchus species.</title>
        <authorList>
            <person name="Yoshida K."/>
            <person name="Sommer R.J."/>
        </authorList>
    </citation>
    <scope>NUCLEOTIDE SEQUENCE</scope>
    <source>
        <strain evidence="1">RS5133</strain>
    </source>
</reference>
<dbReference type="Proteomes" id="UP001432322">
    <property type="component" value="Unassembled WGS sequence"/>
</dbReference>
<gene>
    <name evidence="1" type="ORF">PFISCL1PPCAC_28027</name>
</gene>
<name>A0AAV5X1E5_9BILA</name>
<dbReference type="AlphaFoldDB" id="A0AAV5X1E5"/>
<feature type="non-terminal residue" evidence="1">
    <location>
        <position position="94"/>
    </location>
</feature>
<comment type="caution">
    <text evidence="1">The sequence shown here is derived from an EMBL/GenBank/DDBJ whole genome shotgun (WGS) entry which is preliminary data.</text>
</comment>
<dbReference type="EMBL" id="BTSY01000007">
    <property type="protein sequence ID" value="GMT36730.1"/>
    <property type="molecule type" value="Genomic_DNA"/>
</dbReference>
<proteinExistence type="predicted"/>
<sequence length="94" mass="10411">DTFQGSMVFQMGVYSSFDTDGTQINTDFGAAFLIDYQDGAPGSPASTTFSDYQCVMGKGFNPYGMVNEESMKMAYGSVYCMDLFGDESKYHFIF</sequence>
<organism evidence="1 2">
    <name type="scientific">Pristionchus fissidentatus</name>
    <dbReference type="NCBI Taxonomy" id="1538716"/>
    <lineage>
        <taxon>Eukaryota</taxon>
        <taxon>Metazoa</taxon>
        <taxon>Ecdysozoa</taxon>
        <taxon>Nematoda</taxon>
        <taxon>Chromadorea</taxon>
        <taxon>Rhabditida</taxon>
        <taxon>Rhabditina</taxon>
        <taxon>Diplogasteromorpha</taxon>
        <taxon>Diplogasteroidea</taxon>
        <taxon>Neodiplogasteridae</taxon>
        <taxon>Pristionchus</taxon>
    </lineage>
</organism>